<proteinExistence type="predicted"/>
<reference evidence="2 3" key="1">
    <citation type="submission" date="2020-08" db="EMBL/GenBank/DDBJ databases">
        <title>Genomic Encyclopedia of Type Strains, Phase IV (KMG-IV): sequencing the most valuable type-strain genomes for metagenomic binning, comparative biology and taxonomic classification.</title>
        <authorList>
            <person name="Goeker M."/>
        </authorList>
    </citation>
    <scope>NUCLEOTIDE SEQUENCE [LARGE SCALE GENOMIC DNA]</scope>
    <source>
        <strain evidence="2 3">DSM 15867</strain>
    </source>
</reference>
<organism evidence="2 3">
    <name type="scientific">Sphingomonas abaci</name>
    <dbReference type="NCBI Taxonomy" id="237611"/>
    <lineage>
        <taxon>Bacteria</taxon>
        <taxon>Pseudomonadati</taxon>
        <taxon>Pseudomonadota</taxon>
        <taxon>Alphaproteobacteria</taxon>
        <taxon>Sphingomonadales</taxon>
        <taxon>Sphingomonadaceae</taxon>
        <taxon>Sphingomonas</taxon>
    </lineage>
</organism>
<evidence type="ECO:0000256" key="1">
    <source>
        <dbReference type="SAM" id="SignalP"/>
    </source>
</evidence>
<dbReference type="AlphaFoldDB" id="A0A7W7EWZ1"/>
<sequence length="103" mass="11177">MFSLILAAAVAAAAPAPAAALAEPMPDIANARMSAPVLPASKWAQPRDREMVVNALRKPVSQQMTGAKGPYYCFIDDISKKGETRRVCRKRADWNRLGLEPVL</sequence>
<feature type="chain" id="PRO_5030745282" evidence="1">
    <location>
        <begin position="23"/>
        <end position="103"/>
    </location>
</feature>
<keyword evidence="3" id="KW-1185">Reference proteome</keyword>
<comment type="caution">
    <text evidence="2">The sequence shown here is derived from an EMBL/GenBank/DDBJ whole genome shotgun (WGS) entry which is preliminary data.</text>
</comment>
<protein>
    <submittedName>
        <fullName evidence="2">Uncharacterized protein</fullName>
    </submittedName>
</protein>
<dbReference type="Proteomes" id="UP000574769">
    <property type="component" value="Unassembled WGS sequence"/>
</dbReference>
<evidence type="ECO:0000313" key="2">
    <source>
        <dbReference type="EMBL" id="MBB4617042.1"/>
    </source>
</evidence>
<dbReference type="RefSeq" id="WP_184112547.1">
    <property type="nucleotide sequence ID" value="NZ_JACHNY010000002.1"/>
</dbReference>
<name>A0A7W7EWZ1_9SPHN</name>
<evidence type="ECO:0000313" key="3">
    <source>
        <dbReference type="Proteomes" id="UP000574769"/>
    </source>
</evidence>
<feature type="signal peptide" evidence="1">
    <location>
        <begin position="1"/>
        <end position="22"/>
    </location>
</feature>
<gene>
    <name evidence="2" type="ORF">GGQ96_001162</name>
</gene>
<keyword evidence="1" id="KW-0732">Signal</keyword>
<dbReference type="EMBL" id="JACHNY010000002">
    <property type="protein sequence ID" value="MBB4617042.1"/>
    <property type="molecule type" value="Genomic_DNA"/>
</dbReference>
<accession>A0A7W7EWZ1</accession>